<dbReference type="EMBL" id="JYJG01000216">
    <property type="protein sequence ID" value="KJK45318.1"/>
    <property type="molecule type" value="Genomic_DNA"/>
</dbReference>
<dbReference type="PATRIC" id="fig|68170.10.peg.6882"/>
<dbReference type="InterPro" id="IPR036894">
    <property type="entry name" value="YbaB-like_sf"/>
</dbReference>
<dbReference type="InterPro" id="IPR004401">
    <property type="entry name" value="YbaB/EbfC"/>
</dbReference>
<dbReference type="RefSeq" id="WP_045314385.1">
    <property type="nucleotide sequence ID" value="NZ_JYJG01000216.1"/>
</dbReference>
<proteinExistence type="predicted"/>
<dbReference type="Proteomes" id="UP000033393">
    <property type="component" value="Unassembled WGS sequence"/>
</dbReference>
<organism evidence="2 3">
    <name type="scientific">Lentzea aerocolonigenes</name>
    <name type="common">Lechevalieria aerocolonigenes</name>
    <name type="synonym">Saccharothrix aerocolonigenes</name>
    <dbReference type="NCBI Taxonomy" id="68170"/>
    <lineage>
        <taxon>Bacteria</taxon>
        <taxon>Bacillati</taxon>
        <taxon>Actinomycetota</taxon>
        <taxon>Actinomycetes</taxon>
        <taxon>Pseudonocardiales</taxon>
        <taxon>Pseudonocardiaceae</taxon>
        <taxon>Lentzea</taxon>
    </lineage>
</organism>
<evidence type="ECO:0000256" key="1">
    <source>
        <dbReference type="SAM" id="Coils"/>
    </source>
</evidence>
<keyword evidence="1" id="KW-0175">Coiled coil</keyword>
<feature type="coiled-coil region" evidence="1">
    <location>
        <begin position="6"/>
        <end position="33"/>
    </location>
</feature>
<dbReference type="Pfam" id="PF02575">
    <property type="entry name" value="YbaB_DNA_bd"/>
    <property type="match status" value="1"/>
</dbReference>
<evidence type="ECO:0000313" key="3">
    <source>
        <dbReference type="Proteomes" id="UP000033393"/>
    </source>
</evidence>
<evidence type="ECO:0000313" key="2">
    <source>
        <dbReference type="EMBL" id="KJK45318.1"/>
    </source>
</evidence>
<gene>
    <name evidence="2" type="ORF">UK23_26620</name>
</gene>
<dbReference type="AlphaFoldDB" id="A0A0F0GV65"/>
<name>A0A0F0GV65_LENAE</name>
<comment type="caution">
    <text evidence="2">The sequence shown here is derived from an EMBL/GenBank/DDBJ whole genome shotgun (WGS) entry which is preliminary data.</text>
</comment>
<dbReference type="Gene3D" id="3.30.1310.10">
    <property type="entry name" value="Nucleoid-associated protein YbaB-like domain"/>
    <property type="match status" value="1"/>
</dbReference>
<accession>A0A0F0GV65</accession>
<sequence length="137" mass="15140">MSYPQSEQIEQLKSQYEQQFAQLRETQQRLSELSCTVSAPRRVVAVTVGHGGVVKDVKFPSGAYKRMTPAELESAVLKTIMDAQQQVANEAADVIAPTLPPGVDARKLFSGDVDLQSLLPTEPELRPTTRDVMNIRD</sequence>
<dbReference type="GO" id="GO:0003677">
    <property type="term" value="F:DNA binding"/>
    <property type="evidence" value="ECO:0007669"/>
    <property type="project" value="InterPro"/>
</dbReference>
<reference evidence="2 3" key="1">
    <citation type="submission" date="2015-02" db="EMBL/GenBank/DDBJ databases">
        <authorList>
            <person name="Ju K.-S."/>
            <person name="Doroghazi J.R."/>
            <person name="Metcalf W."/>
        </authorList>
    </citation>
    <scope>NUCLEOTIDE SEQUENCE [LARGE SCALE GENOMIC DNA]</scope>
    <source>
        <strain evidence="2 3">NRRL B-16140</strain>
    </source>
</reference>
<keyword evidence="3" id="KW-1185">Reference proteome</keyword>
<dbReference type="SUPFAM" id="SSF82607">
    <property type="entry name" value="YbaB-like"/>
    <property type="match status" value="1"/>
</dbReference>
<protein>
    <submittedName>
        <fullName evidence="2">Uncharacterized protein</fullName>
    </submittedName>
</protein>